<accession>A0A3P5WD81</accession>
<proteinExistence type="predicted"/>
<dbReference type="PROSITE" id="PS51819">
    <property type="entry name" value="VOC"/>
    <property type="match status" value="1"/>
</dbReference>
<dbReference type="Pfam" id="PF00903">
    <property type="entry name" value="Glyoxalase"/>
    <property type="match status" value="1"/>
</dbReference>
<evidence type="ECO:0000256" key="1">
    <source>
        <dbReference type="ARBA" id="ARBA00022723"/>
    </source>
</evidence>
<evidence type="ECO:0000259" key="2">
    <source>
        <dbReference type="PROSITE" id="PS51819"/>
    </source>
</evidence>
<dbReference type="OrthoDB" id="317332at2"/>
<evidence type="ECO:0000313" key="3">
    <source>
        <dbReference type="EMBL" id="VDC18388.1"/>
    </source>
</evidence>
<dbReference type="Proteomes" id="UP000280861">
    <property type="component" value="Unassembled WGS sequence"/>
</dbReference>
<dbReference type="InterPro" id="IPR004360">
    <property type="entry name" value="Glyas_Fos-R_dOase_dom"/>
</dbReference>
<dbReference type="InterPro" id="IPR029068">
    <property type="entry name" value="Glyas_Bleomycin-R_OHBP_Dase"/>
</dbReference>
<dbReference type="RefSeq" id="WP_160118940.1">
    <property type="nucleotide sequence ID" value="NZ_CBCRYA010000005.1"/>
</dbReference>
<dbReference type="PANTHER" id="PTHR36113">
    <property type="entry name" value="LYASE, PUTATIVE-RELATED-RELATED"/>
    <property type="match status" value="1"/>
</dbReference>
<keyword evidence="1" id="KW-0479">Metal-binding</keyword>
<name>A0A3P5WD81_9MICC</name>
<dbReference type="PANTHER" id="PTHR36113:SF6">
    <property type="entry name" value="FOSFOMYCIN RESISTANCE PROTEIN FOSX"/>
    <property type="match status" value="1"/>
</dbReference>
<dbReference type="GO" id="GO:0004364">
    <property type="term" value="F:glutathione transferase activity"/>
    <property type="evidence" value="ECO:0007669"/>
    <property type="project" value="UniProtKB-EC"/>
</dbReference>
<dbReference type="InterPro" id="IPR037523">
    <property type="entry name" value="VOC_core"/>
</dbReference>
<dbReference type="Gene3D" id="3.10.180.10">
    <property type="entry name" value="2,3-Dihydroxybiphenyl 1,2-Dioxygenase, domain 1"/>
    <property type="match status" value="1"/>
</dbReference>
<reference evidence="3 4" key="1">
    <citation type="submission" date="2018-11" db="EMBL/GenBank/DDBJ databases">
        <authorList>
            <person name="Criscuolo A."/>
        </authorList>
    </citation>
    <scope>NUCLEOTIDE SEQUENCE [LARGE SCALE GENOMIC DNA]</scope>
    <source>
        <strain evidence="3">AT11b</strain>
    </source>
</reference>
<dbReference type="CDD" id="cd06587">
    <property type="entry name" value="VOC"/>
    <property type="match status" value="1"/>
</dbReference>
<organism evidence="3 4">
    <name type="scientific">Arthrobacter ulcerisalmonis</name>
    <dbReference type="NCBI Taxonomy" id="2483813"/>
    <lineage>
        <taxon>Bacteria</taxon>
        <taxon>Bacillati</taxon>
        <taxon>Actinomycetota</taxon>
        <taxon>Actinomycetes</taxon>
        <taxon>Micrococcales</taxon>
        <taxon>Micrococcaceae</taxon>
        <taxon>Arthrobacter</taxon>
    </lineage>
</organism>
<protein>
    <submittedName>
        <fullName evidence="3">Glutathione transferase FosA</fullName>
        <ecNumber evidence="3">2.5.1.18</ecNumber>
    </submittedName>
</protein>
<dbReference type="AlphaFoldDB" id="A0A3P5WD81"/>
<gene>
    <name evidence="3" type="primary">fosA</name>
    <name evidence="3" type="ORF">PSET11_00254</name>
</gene>
<dbReference type="EC" id="2.5.1.18" evidence="3"/>
<feature type="domain" description="VOC" evidence="2">
    <location>
        <begin position="6"/>
        <end position="129"/>
    </location>
</feature>
<dbReference type="SUPFAM" id="SSF54593">
    <property type="entry name" value="Glyoxalase/Bleomycin resistance protein/Dihydroxybiphenyl dioxygenase"/>
    <property type="match status" value="1"/>
</dbReference>
<keyword evidence="3" id="KW-0808">Transferase</keyword>
<evidence type="ECO:0000313" key="4">
    <source>
        <dbReference type="Proteomes" id="UP000280861"/>
    </source>
</evidence>
<dbReference type="GO" id="GO:0046872">
    <property type="term" value="F:metal ion binding"/>
    <property type="evidence" value="ECO:0007669"/>
    <property type="project" value="UniProtKB-KW"/>
</dbReference>
<sequence length="133" mass="14031">MPSLPGVDHIALTVVDVEKSSAFYATLLGIQPSSTMNDGAFLRKKFTLAGGLGLGLTEHQPSEGADPFNEQNPGLDHVGFSVAEISQLEQWASHLESMGVLHSGLVDASYGTVLSFKDPDGIALEFFTPSTPA</sequence>
<dbReference type="EMBL" id="UXAU01000009">
    <property type="protein sequence ID" value="VDC18388.1"/>
    <property type="molecule type" value="Genomic_DNA"/>
</dbReference>
<dbReference type="InterPro" id="IPR051332">
    <property type="entry name" value="Fosfomycin_Res_Enzymes"/>
</dbReference>
<keyword evidence="4" id="KW-1185">Reference proteome</keyword>